<dbReference type="CDD" id="cd04863">
    <property type="entry name" value="MtLigD_Pol_like"/>
    <property type="match status" value="1"/>
</dbReference>
<evidence type="ECO:0000259" key="1">
    <source>
        <dbReference type="Pfam" id="PF21686"/>
    </source>
</evidence>
<sequence length="316" mass="34433">MPGSNTVTVQVEGQRLRLSNLEKVLYPEIGFTKGAVIDYYARVAPVLLPHVADRPLTLRRYPEGVEADSFFEKDVSRHAPSWVRTVRVPTPGSAKGAEAADFALVNDVPTLVWVANLASLELHVPQWTVGPRGGVRDPDLLVFDLDPGAPATVVECCRVAERLREVVAADGLAAFPKTSGSKGLQVYVPVSVPAAERTSDYARVVAELLARQTPKQVVATMSKQARHGKVFVDWSQNNPKKTTVAPYSLRARSRPTVSTPVAWEEVEACARAEDVVFTAGQVLERVERDGDLFEGLLGDEHRRALPDQPAAAGTRR</sequence>
<dbReference type="Pfam" id="PF21686">
    <property type="entry name" value="LigD_Prim-Pol"/>
    <property type="match status" value="1"/>
</dbReference>
<reference evidence="2" key="1">
    <citation type="journal article" date="2014" name="Int. J. Syst. Evol. Microbiol.">
        <title>Complete genome sequence of Corynebacterium casei LMG S-19264T (=DSM 44701T), isolated from a smear-ripened cheese.</title>
        <authorList>
            <consortium name="US DOE Joint Genome Institute (JGI-PGF)"/>
            <person name="Walter F."/>
            <person name="Albersmeier A."/>
            <person name="Kalinowski J."/>
            <person name="Ruckert C."/>
        </authorList>
    </citation>
    <scope>NUCLEOTIDE SEQUENCE</scope>
    <source>
        <strain evidence="2">CGMCC 4.5737</strain>
    </source>
</reference>
<accession>A0A8J3CK04</accession>
<dbReference type="EMBL" id="BMMK01000042">
    <property type="protein sequence ID" value="GGM78879.1"/>
    <property type="molecule type" value="Genomic_DNA"/>
</dbReference>
<proteinExistence type="predicted"/>
<gene>
    <name evidence="2" type="primary">lig</name>
    <name evidence="2" type="ORF">GCM10012275_56910</name>
</gene>
<dbReference type="GO" id="GO:0016874">
    <property type="term" value="F:ligase activity"/>
    <property type="evidence" value="ECO:0007669"/>
    <property type="project" value="UniProtKB-KW"/>
</dbReference>
<dbReference type="InterPro" id="IPR052171">
    <property type="entry name" value="NHEJ_LigD"/>
</dbReference>
<keyword evidence="3" id="KW-1185">Reference proteome</keyword>
<evidence type="ECO:0000313" key="2">
    <source>
        <dbReference type="EMBL" id="GGM78879.1"/>
    </source>
</evidence>
<dbReference type="AlphaFoldDB" id="A0A8J3CK04"/>
<organism evidence="2 3">
    <name type="scientific">Longimycelium tulufanense</name>
    <dbReference type="NCBI Taxonomy" id="907463"/>
    <lineage>
        <taxon>Bacteria</taxon>
        <taxon>Bacillati</taxon>
        <taxon>Actinomycetota</taxon>
        <taxon>Actinomycetes</taxon>
        <taxon>Pseudonocardiales</taxon>
        <taxon>Pseudonocardiaceae</taxon>
        <taxon>Longimycelium</taxon>
    </lineage>
</organism>
<evidence type="ECO:0000313" key="3">
    <source>
        <dbReference type="Proteomes" id="UP000637578"/>
    </source>
</evidence>
<reference evidence="2" key="2">
    <citation type="submission" date="2020-09" db="EMBL/GenBank/DDBJ databases">
        <authorList>
            <person name="Sun Q."/>
            <person name="Zhou Y."/>
        </authorList>
    </citation>
    <scope>NUCLEOTIDE SEQUENCE</scope>
    <source>
        <strain evidence="2">CGMCC 4.5737</strain>
    </source>
</reference>
<keyword evidence="2" id="KW-0436">Ligase</keyword>
<name>A0A8J3CK04_9PSEU</name>
<dbReference type="InterPro" id="IPR014145">
    <property type="entry name" value="LigD_pol_dom"/>
</dbReference>
<dbReference type="Proteomes" id="UP000637578">
    <property type="component" value="Unassembled WGS sequence"/>
</dbReference>
<comment type="caution">
    <text evidence="2">The sequence shown here is derived from an EMBL/GenBank/DDBJ whole genome shotgun (WGS) entry which is preliminary data.</text>
</comment>
<dbReference type="Gene3D" id="3.90.920.10">
    <property type="entry name" value="DNA primase, PRIM domain"/>
    <property type="match status" value="1"/>
</dbReference>
<dbReference type="InterPro" id="IPR033649">
    <property type="entry name" value="MtLigD_Pol-like"/>
</dbReference>
<feature type="domain" description="DNA ligase D polymerase" evidence="1">
    <location>
        <begin position="32"/>
        <end position="293"/>
    </location>
</feature>
<dbReference type="NCBIfam" id="TIGR02778">
    <property type="entry name" value="ligD_pol"/>
    <property type="match status" value="1"/>
</dbReference>
<dbReference type="RefSeq" id="WP_189061506.1">
    <property type="nucleotide sequence ID" value="NZ_BMMK01000042.1"/>
</dbReference>
<dbReference type="PANTHER" id="PTHR42705">
    <property type="entry name" value="BIFUNCTIONAL NON-HOMOLOGOUS END JOINING PROTEIN LIGD"/>
    <property type="match status" value="1"/>
</dbReference>
<dbReference type="PANTHER" id="PTHR42705:SF2">
    <property type="entry name" value="BIFUNCTIONAL NON-HOMOLOGOUS END JOINING PROTEIN LIGD"/>
    <property type="match status" value="1"/>
</dbReference>
<protein>
    <submittedName>
        <fullName evidence="2">ATP-dependent DNA ligase</fullName>
    </submittedName>
</protein>